<sequence>MEVIKRNNIKIVGKGEKVMIFVHGFGCDQNMWRYIFPRFIEDYKIVLYDHVGAGNSELTAFDYQKYNTLEGYAADLLEICQELEIYDAVLVGHSVGAMIGVLSAIAQPERFSKLILITPSPCYLNQNDYYGGFDFSTIEGMLQHMKLDYADWSGIYASFIMGNPDNPSLAEELAYSFCHTNAAIAQHFARVTFLSDNRKDLNKLKTKSLILQCSNDAIAPEEVGEYMQKHLANTTLVKLKATGHCPNLSAPLETIAAMENFLF</sequence>
<dbReference type="AlphaFoldDB" id="A0A5M6DJI3"/>
<dbReference type="PANTHER" id="PTHR43039">
    <property type="entry name" value="ESTERASE-RELATED"/>
    <property type="match status" value="1"/>
</dbReference>
<feature type="domain" description="AB hydrolase-1" evidence="2">
    <location>
        <begin position="20"/>
        <end position="257"/>
    </location>
</feature>
<dbReference type="InterPro" id="IPR029058">
    <property type="entry name" value="AB_hydrolase_fold"/>
</dbReference>
<accession>A0A5M6DJI3</accession>
<evidence type="ECO:0000313" key="4">
    <source>
        <dbReference type="Proteomes" id="UP000323426"/>
    </source>
</evidence>
<reference evidence="3 4" key="1">
    <citation type="submission" date="2019-09" db="EMBL/GenBank/DDBJ databases">
        <title>Genome sequence and assembly of Adhaeribacter sp.</title>
        <authorList>
            <person name="Chhetri G."/>
        </authorList>
    </citation>
    <scope>NUCLEOTIDE SEQUENCE [LARGE SCALE GENOMIC DNA]</scope>
    <source>
        <strain evidence="3 4">DK36</strain>
    </source>
</reference>
<dbReference type="Pfam" id="PF12697">
    <property type="entry name" value="Abhydrolase_6"/>
    <property type="match status" value="1"/>
</dbReference>
<dbReference type="EMBL" id="VWSF01000007">
    <property type="protein sequence ID" value="KAA5546379.1"/>
    <property type="molecule type" value="Genomic_DNA"/>
</dbReference>
<dbReference type="Proteomes" id="UP000323426">
    <property type="component" value="Unassembled WGS sequence"/>
</dbReference>
<dbReference type="Gene3D" id="3.40.50.1820">
    <property type="entry name" value="alpha/beta hydrolase"/>
    <property type="match status" value="1"/>
</dbReference>
<name>A0A5M6DJI3_9BACT</name>
<dbReference type="SUPFAM" id="SSF53474">
    <property type="entry name" value="alpha/beta-Hydrolases"/>
    <property type="match status" value="1"/>
</dbReference>
<dbReference type="GO" id="GO:0016787">
    <property type="term" value="F:hydrolase activity"/>
    <property type="evidence" value="ECO:0007669"/>
    <property type="project" value="UniProtKB-KW"/>
</dbReference>
<dbReference type="InterPro" id="IPR000073">
    <property type="entry name" value="AB_hydrolase_1"/>
</dbReference>
<dbReference type="RefSeq" id="WP_150088428.1">
    <property type="nucleotide sequence ID" value="NZ_VWSF01000007.1"/>
</dbReference>
<protein>
    <submittedName>
        <fullName evidence="3">Alpha/beta hydrolase</fullName>
    </submittedName>
</protein>
<gene>
    <name evidence="3" type="ORF">F0145_10805</name>
</gene>
<evidence type="ECO:0000313" key="3">
    <source>
        <dbReference type="EMBL" id="KAA5546379.1"/>
    </source>
</evidence>
<proteinExistence type="inferred from homology"/>
<comment type="caution">
    <text evidence="3">The sequence shown here is derived from an EMBL/GenBank/DDBJ whole genome shotgun (WGS) entry which is preliminary data.</text>
</comment>
<evidence type="ECO:0000259" key="2">
    <source>
        <dbReference type="Pfam" id="PF12697"/>
    </source>
</evidence>
<comment type="similarity">
    <text evidence="1">Belongs to the AB hydrolase superfamily.</text>
</comment>
<keyword evidence="4" id="KW-1185">Reference proteome</keyword>
<dbReference type="PRINTS" id="PR00111">
    <property type="entry name" value="ABHYDROLASE"/>
</dbReference>
<organism evidence="3 4">
    <name type="scientific">Adhaeribacter rhizoryzae</name>
    <dbReference type="NCBI Taxonomy" id="2607907"/>
    <lineage>
        <taxon>Bacteria</taxon>
        <taxon>Pseudomonadati</taxon>
        <taxon>Bacteroidota</taxon>
        <taxon>Cytophagia</taxon>
        <taxon>Cytophagales</taxon>
        <taxon>Hymenobacteraceae</taxon>
        <taxon>Adhaeribacter</taxon>
    </lineage>
</organism>
<evidence type="ECO:0000256" key="1">
    <source>
        <dbReference type="ARBA" id="ARBA00008645"/>
    </source>
</evidence>
<keyword evidence="3" id="KW-0378">Hydrolase</keyword>